<keyword evidence="15" id="KW-1185">Reference proteome</keyword>
<feature type="transmembrane region" description="Helical" evidence="12">
    <location>
        <begin position="159"/>
        <end position="180"/>
    </location>
</feature>
<dbReference type="NCBIfam" id="NF003965">
    <property type="entry name" value="PRK05457.1"/>
    <property type="match status" value="1"/>
</dbReference>
<dbReference type="GO" id="GO:0006508">
    <property type="term" value="P:proteolysis"/>
    <property type="evidence" value="ECO:0007669"/>
    <property type="project" value="UniProtKB-KW"/>
</dbReference>
<comment type="caution">
    <text evidence="14">The sequence shown here is derived from an EMBL/GenBank/DDBJ whole genome shotgun (WGS) entry which is preliminary data.</text>
</comment>
<comment type="similarity">
    <text evidence="2 12">Belongs to the peptidase M48B family.</text>
</comment>
<feature type="binding site" evidence="12">
    <location>
        <position position="149"/>
    </location>
    <ligand>
        <name>Zn(2+)</name>
        <dbReference type="ChEBI" id="CHEBI:29105"/>
        <note>catalytic</note>
    </ligand>
</feature>
<protein>
    <recommendedName>
        <fullName evidence="12">Protease HtpX</fullName>
        <ecNumber evidence="12">3.4.24.-</ecNumber>
    </recommendedName>
    <alternativeName>
        <fullName evidence="12">Heat shock protein HtpX</fullName>
    </alternativeName>
</protein>
<sequence length="300" mass="32498">MKRVLLFMATNIAILAVISVVMRVFGFDHYMTQNGLDYRALAVFSILWGSVGSFISLAMSKWIAKKSMGVEIIEQPRNADEQWLVDTVRRQAEAAGIGMPDVGVFQSPSPNAFATGMKKNDALVAVSTGLLQTMKRNEVEAVLGHEVAHVANGDMVTMALLQGVLNAFVIFFSRIIGYAIAAASRDERGGGYTMGSFIGTIIAQIVLGFLAAIIINSFSRWREFHADEGGSRLAGNQNMIDALKALQRSTRTEKLEGEFAAFGISGGKATLAKLFSTHPPLEDRIAALEKAQYSSNQVIS</sequence>
<dbReference type="InterPro" id="IPR001915">
    <property type="entry name" value="Peptidase_M48"/>
</dbReference>
<keyword evidence="6 12" id="KW-0479">Metal-binding</keyword>
<evidence type="ECO:0000259" key="13">
    <source>
        <dbReference type="Pfam" id="PF01435"/>
    </source>
</evidence>
<evidence type="ECO:0000256" key="7">
    <source>
        <dbReference type="ARBA" id="ARBA00022801"/>
    </source>
</evidence>
<keyword evidence="10 12" id="KW-0482">Metalloprotease</keyword>
<keyword evidence="4 12" id="KW-0645">Protease</keyword>
<evidence type="ECO:0000256" key="5">
    <source>
        <dbReference type="ARBA" id="ARBA00022692"/>
    </source>
</evidence>
<dbReference type="Proteomes" id="UP001595533">
    <property type="component" value="Unassembled WGS sequence"/>
</dbReference>
<comment type="subcellular location">
    <subcellularLocation>
        <location evidence="1 12">Cell membrane</location>
        <topology evidence="1 12">Multi-pass membrane protein</topology>
    </subcellularLocation>
</comment>
<keyword evidence="7 12" id="KW-0378">Hydrolase</keyword>
<dbReference type="PANTHER" id="PTHR43221:SF1">
    <property type="entry name" value="PROTEASE HTPX"/>
    <property type="match status" value="1"/>
</dbReference>
<dbReference type="InterPro" id="IPR050083">
    <property type="entry name" value="HtpX_protease"/>
</dbReference>
<evidence type="ECO:0000256" key="4">
    <source>
        <dbReference type="ARBA" id="ARBA00022670"/>
    </source>
</evidence>
<feature type="transmembrane region" description="Helical" evidence="12">
    <location>
        <begin position="38"/>
        <end position="58"/>
    </location>
</feature>
<organism evidence="14 15">
    <name type="scientific">Marinicella sediminis</name>
    <dbReference type="NCBI Taxonomy" id="1792834"/>
    <lineage>
        <taxon>Bacteria</taxon>
        <taxon>Pseudomonadati</taxon>
        <taxon>Pseudomonadota</taxon>
        <taxon>Gammaproteobacteria</taxon>
        <taxon>Lysobacterales</taxon>
        <taxon>Marinicellaceae</taxon>
        <taxon>Marinicella</taxon>
    </lineage>
</organism>
<evidence type="ECO:0000256" key="6">
    <source>
        <dbReference type="ARBA" id="ARBA00022723"/>
    </source>
</evidence>
<keyword evidence="9 12" id="KW-1133">Transmembrane helix</keyword>
<evidence type="ECO:0000256" key="9">
    <source>
        <dbReference type="ARBA" id="ARBA00022989"/>
    </source>
</evidence>
<dbReference type="GO" id="GO:0008233">
    <property type="term" value="F:peptidase activity"/>
    <property type="evidence" value="ECO:0007669"/>
    <property type="project" value="UniProtKB-KW"/>
</dbReference>
<keyword evidence="11 12" id="KW-0472">Membrane</keyword>
<evidence type="ECO:0000256" key="1">
    <source>
        <dbReference type="ARBA" id="ARBA00004651"/>
    </source>
</evidence>
<dbReference type="PANTHER" id="PTHR43221">
    <property type="entry name" value="PROTEASE HTPX"/>
    <property type="match status" value="1"/>
</dbReference>
<keyword evidence="12" id="KW-0346">Stress response</keyword>
<keyword evidence="8 12" id="KW-0862">Zinc</keyword>
<keyword evidence="5 12" id="KW-0812">Transmembrane</keyword>
<comment type="cofactor">
    <cofactor evidence="12">
        <name>Zn(2+)</name>
        <dbReference type="ChEBI" id="CHEBI:29105"/>
    </cofactor>
    <text evidence="12">Binds 1 zinc ion per subunit.</text>
</comment>
<dbReference type="CDD" id="cd07335">
    <property type="entry name" value="M48B_HtpX_like"/>
    <property type="match status" value="1"/>
</dbReference>
<evidence type="ECO:0000256" key="10">
    <source>
        <dbReference type="ARBA" id="ARBA00023049"/>
    </source>
</evidence>
<evidence type="ECO:0000313" key="14">
    <source>
        <dbReference type="EMBL" id="MFC3194414.1"/>
    </source>
</evidence>
<feature type="transmembrane region" description="Helical" evidence="12">
    <location>
        <begin position="5"/>
        <end position="26"/>
    </location>
</feature>
<dbReference type="HAMAP" id="MF_00188">
    <property type="entry name" value="Pept_M48_protease_HtpX"/>
    <property type="match status" value="1"/>
</dbReference>
<feature type="transmembrane region" description="Helical" evidence="12">
    <location>
        <begin position="192"/>
        <end position="215"/>
    </location>
</feature>
<gene>
    <name evidence="12 14" type="primary">htpX</name>
    <name evidence="14" type="ORF">ACFODZ_09195</name>
</gene>
<dbReference type="Pfam" id="PF01435">
    <property type="entry name" value="Peptidase_M48"/>
    <property type="match status" value="1"/>
</dbReference>
<feature type="active site" evidence="12">
    <location>
        <position position="146"/>
    </location>
</feature>
<evidence type="ECO:0000256" key="3">
    <source>
        <dbReference type="ARBA" id="ARBA00022475"/>
    </source>
</evidence>
<evidence type="ECO:0000256" key="2">
    <source>
        <dbReference type="ARBA" id="ARBA00009779"/>
    </source>
</evidence>
<dbReference type="EMBL" id="JBHRTS010000004">
    <property type="protein sequence ID" value="MFC3194414.1"/>
    <property type="molecule type" value="Genomic_DNA"/>
</dbReference>
<dbReference type="Gene3D" id="3.30.2010.10">
    <property type="entry name" value="Metalloproteases ('zincins'), catalytic domain"/>
    <property type="match status" value="1"/>
</dbReference>
<evidence type="ECO:0000256" key="8">
    <source>
        <dbReference type="ARBA" id="ARBA00022833"/>
    </source>
</evidence>
<feature type="domain" description="Peptidase M48" evidence="13">
    <location>
        <begin position="79"/>
        <end position="290"/>
    </location>
</feature>
<dbReference type="EC" id="3.4.24.-" evidence="12"/>
<proteinExistence type="inferred from homology"/>
<name>A0ABV7JC01_9GAMM</name>
<feature type="binding site" evidence="12">
    <location>
        <position position="223"/>
    </location>
    <ligand>
        <name>Zn(2+)</name>
        <dbReference type="ChEBI" id="CHEBI:29105"/>
        <note>catalytic</note>
    </ligand>
</feature>
<keyword evidence="3 12" id="KW-1003">Cell membrane</keyword>
<reference evidence="15" key="1">
    <citation type="journal article" date="2019" name="Int. J. Syst. Evol. Microbiol.">
        <title>The Global Catalogue of Microorganisms (GCM) 10K type strain sequencing project: providing services to taxonomists for standard genome sequencing and annotation.</title>
        <authorList>
            <consortium name="The Broad Institute Genomics Platform"/>
            <consortium name="The Broad Institute Genome Sequencing Center for Infectious Disease"/>
            <person name="Wu L."/>
            <person name="Ma J."/>
        </authorList>
    </citation>
    <scope>NUCLEOTIDE SEQUENCE [LARGE SCALE GENOMIC DNA]</scope>
    <source>
        <strain evidence="15">KCTC 42953</strain>
    </source>
</reference>
<dbReference type="RefSeq" id="WP_077411126.1">
    <property type="nucleotide sequence ID" value="NZ_JBHRTS010000004.1"/>
</dbReference>
<evidence type="ECO:0000256" key="11">
    <source>
        <dbReference type="ARBA" id="ARBA00023136"/>
    </source>
</evidence>
<dbReference type="InterPro" id="IPR022919">
    <property type="entry name" value="Pept_M48_protease_HtpX"/>
</dbReference>
<accession>A0ABV7JC01</accession>
<evidence type="ECO:0000256" key="12">
    <source>
        <dbReference type="HAMAP-Rule" id="MF_00188"/>
    </source>
</evidence>
<feature type="binding site" evidence="12">
    <location>
        <position position="145"/>
    </location>
    <ligand>
        <name>Zn(2+)</name>
        <dbReference type="ChEBI" id="CHEBI:29105"/>
        <note>catalytic</note>
    </ligand>
</feature>
<evidence type="ECO:0000313" key="15">
    <source>
        <dbReference type="Proteomes" id="UP001595533"/>
    </source>
</evidence>